<dbReference type="InterPro" id="IPR050645">
    <property type="entry name" value="Histidine_acid_phosphatase"/>
</dbReference>
<dbReference type="InterPro" id="IPR033379">
    <property type="entry name" value="Acid_Pase_AS"/>
</dbReference>
<protein>
    <recommendedName>
        <fullName evidence="4">Acid phosphatase</fullName>
    </recommendedName>
</protein>
<dbReference type="EMBL" id="JBHFFA010000004">
    <property type="protein sequence ID" value="KAL2629629.1"/>
    <property type="molecule type" value="Genomic_DNA"/>
</dbReference>
<evidence type="ECO:0000256" key="1">
    <source>
        <dbReference type="ARBA" id="ARBA00005375"/>
    </source>
</evidence>
<organism evidence="2 3">
    <name type="scientific">Riccia fluitans</name>
    <dbReference type="NCBI Taxonomy" id="41844"/>
    <lineage>
        <taxon>Eukaryota</taxon>
        <taxon>Viridiplantae</taxon>
        <taxon>Streptophyta</taxon>
        <taxon>Embryophyta</taxon>
        <taxon>Marchantiophyta</taxon>
        <taxon>Marchantiopsida</taxon>
        <taxon>Marchantiidae</taxon>
        <taxon>Marchantiales</taxon>
        <taxon>Ricciaceae</taxon>
        <taxon>Riccia</taxon>
    </lineage>
</organism>
<accession>A0ABD1YFR7</accession>
<dbReference type="SUPFAM" id="SSF53254">
    <property type="entry name" value="Phosphoglycerate mutase-like"/>
    <property type="match status" value="1"/>
</dbReference>
<dbReference type="AlphaFoldDB" id="A0ABD1YFR7"/>
<dbReference type="CDD" id="cd07061">
    <property type="entry name" value="HP_HAP_like"/>
    <property type="match status" value="1"/>
</dbReference>
<reference evidence="2 3" key="1">
    <citation type="submission" date="2024-09" db="EMBL/GenBank/DDBJ databases">
        <title>Chromosome-scale assembly of Riccia fluitans.</title>
        <authorList>
            <person name="Paukszto L."/>
            <person name="Sawicki J."/>
            <person name="Karawczyk K."/>
            <person name="Piernik-Szablinska J."/>
            <person name="Szczecinska M."/>
            <person name="Mazdziarz M."/>
        </authorList>
    </citation>
    <scope>NUCLEOTIDE SEQUENCE [LARGE SCALE GENOMIC DNA]</scope>
    <source>
        <strain evidence="2">Rf_01</strain>
        <tissue evidence="2">Aerial parts of the thallus</tissue>
    </source>
</reference>
<dbReference type="PANTHER" id="PTHR11567:SF207">
    <property type="entry name" value="LYSOPHOSPHATIDIC ACID PHOSPHATASE TYPE 6"/>
    <property type="match status" value="1"/>
</dbReference>
<dbReference type="InterPro" id="IPR000560">
    <property type="entry name" value="His_Pase_clade-2"/>
</dbReference>
<dbReference type="Proteomes" id="UP001605036">
    <property type="component" value="Unassembled WGS sequence"/>
</dbReference>
<evidence type="ECO:0000313" key="2">
    <source>
        <dbReference type="EMBL" id="KAL2629629.1"/>
    </source>
</evidence>
<evidence type="ECO:0000313" key="3">
    <source>
        <dbReference type="Proteomes" id="UP001605036"/>
    </source>
</evidence>
<dbReference type="InterPro" id="IPR029033">
    <property type="entry name" value="His_PPase_superfam"/>
</dbReference>
<gene>
    <name evidence="2" type="ORF">R1flu_014315</name>
</gene>
<name>A0ABD1YFR7_9MARC</name>
<proteinExistence type="inferred from homology"/>
<dbReference type="Pfam" id="PF00328">
    <property type="entry name" value="His_Phos_2"/>
    <property type="match status" value="2"/>
</dbReference>
<sequence length="449" mass="51015">MGDSTLDKGVSVERCKIPVWRVYWCIKAGTEPELKMDMKINTLNGTYPPPKYNLHILEPVQVHVFVRHGDRSPSLIHKARMDTDLWLSRVQERPPELPGRTDYKHQEFPWGQLTKKGKEQAIGLGQWLRKYYFDTLKIFDNFPSSVHFRSTNYERTHLTGWYVLNGLLGSSKAAASIPVDIRGEKDETLMDTGEYRRVSTILKEHMDAVTKPVKQPDGTYKPSEIGALFEKVKVGISSFLALEPNTRFNWLVMILTVDVLECGFLHGDILPESVLAADLYAIKTALGNCLMTVYKDMLYMRLGMGRLMREIVEALSQFQSKKSSSTTAAFPSLYLYTGHDATIMPLSAALGAPVKEWPDFCSNIIIELLRSADLSERYFIRVLYNGVEQPLALFSNPKETKVLLTLDEFLEQSSHTVISEEEFLKLCRQPVGVSSNLYDEMRVEQATKA</sequence>
<evidence type="ECO:0008006" key="4">
    <source>
        <dbReference type="Google" id="ProtNLM"/>
    </source>
</evidence>
<dbReference type="Gene3D" id="3.40.50.1240">
    <property type="entry name" value="Phosphoglycerate mutase-like"/>
    <property type="match status" value="1"/>
</dbReference>
<comment type="caution">
    <text evidence="2">The sequence shown here is derived from an EMBL/GenBank/DDBJ whole genome shotgun (WGS) entry which is preliminary data.</text>
</comment>
<dbReference type="PANTHER" id="PTHR11567">
    <property type="entry name" value="ACID PHOSPHATASE-RELATED"/>
    <property type="match status" value="1"/>
</dbReference>
<keyword evidence="3" id="KW-1185">Reference proteome</keyword>
<dbReference type="PROSITE" id="PS00778">
    <property type="entry name" value="HIS_ACID_PHOSPHAT_2"/>
    <property type="match status" value="1"/>
</dbReference>
<comment type="similarity">
    <text evidence="1">Belongs to the histidine acid phosphatase family.</text>
</comment>